<keyword evidence="3" id="KW-1185">Reference proteome</keyword>
<feature type="transmembrane region" description="Helical" evidence="1">
    <location>
        <begin position="122"/>
        <end position="141"/>
    </location>
</feature>
<keyword evidence="1" id="KW-0472">Membrane</keyword>
<organism evidence="2 3">
    <name type="scientific">Psophocarpus tetragonolobus</name>
    <name type="common">Winged bean</name>
    <name type="synonym">Dolichos tetragonolobus</name>
    <dbReference type="NCBI Taxonomy" id="3891"/>
    <lineage>
        <taxon>Eukaryota</taxon>
        <taxon>Viridiplantae</taxon>
        <taxon>Streptophyta</taxon>
        <taxon>Embryophyta</taxon>
        <taxon>Tracheophyta</taxon>
        <taxon>Spermatophyta</taxon>
        <taxon>Magnoliopsida</taxon>
        <taxon>eudicotyledons</taxon>
        <taxon>Gunneridae</taxon>
        <taxon>Pentapetalae</taxon>
        <taxon>rosids</taxon>
        <taxon>fabids</taxon>
        <taxon>Fabales</taxon>
        <taxon>Fabaceae</taxon>
        <taxon>Papilionoideae</taxon>
        <taxon>50 kb inversion clade</taxon>
        <taxon>NPAAA clade</taxon>
        <taxon>indigoferoid/millettioid clade</taxon>
        <taxon>Phaseoleae</taxon>
        <taxon>Psophocarpus</taxon>
    </lineage>
</organism>
<sequence>MTSTTASHAMQNAAVQFQPRHANPLCRFHSLTHSLTQLRWRDQWKYDTCPSMVHSAAPIPEILLILYEIMKFNVREAGEFVKADKSKLPTKSVNDHVHSTLTLSRSCNRFSFDKGESTVTKLLILGGTILEGLVAVVVGGWPEVA</sequence>
<dbReference type="AlphaFoldDB" id="A0AAN9RXU7"/>
<accession>A0AAN9RXU7</accession>
<evidence type="ECO:0000313" key="2">
    <source>
        <dbReference type="EMBL" id="KAK7385373.1"/>
    </source>
</evidence>
<protein>
    <submittedName>
        <fullName evidence="2">Uncharacterized protein</fullName>
    </submittedName>
</protein>
<gene>
    <name evidence="2" type="ORF">VNO78_31089</name>
</gene>
<dbReference type="Proteomes" id="UP001386955">
    <property type="component" value="Unassembled WGS sequence"/>
</dbReference>
<evidence type="ECO:0000313" key="3">
    <source>
        <dbReference type="Proteomes" id="UP001386955"/>
    </source>
</evidence>
<keyword evidence="1" id="KW-1133">Transmembrane helix</keyword>
<reference evidence="2 3" key="1">
    <citation type="submission" date="2024-01" db="EMBL/GenBank/DDBJ databases">
        <title>The genomes of 5 underutilized Papilionoideae crops provide insights into root nodulation and disease resistanc.</title>
        <authorList>
            <person name="Jiang F."/>
        </authorList>
    </citation>
    <scope>NUCLEOTIDE SEQUENCE [LARGE SCALE GENOMIC DNA]</scope>
    <source>
        <strain evidence="2">DUOXIRENSHENG_FW03</strain>
        <tissue evidence="2">Leaves</tissue>
    </source>
</reference>
<evidence type="ECO:0000256" key="1">
    <source>
        <dbReference type="SAM" id="Phobius"/>
    </source>
</evidence>
<keyword evidence="1" id="KW-0812">Transmembrane</keyword>
<proteinExistence type="predicted"/>
<dbReference type="EMBL" id="JAYMYS010000008">
    <property type="protein sequence ID" value="KAK7385373.1"/>
    <property type="molecule type" value="Genomic_DNA"/>
</dbReference>
<comment type="caution">
    <text evidence="2">The sequence shown here is derived from an EMBL/GenBank/DDBJ whole genome shotgun (WGS) entry which is preliminary data.</text>
</comment>
<name>A0AAN9RXU7_PSOTE</name>